<name>A0A2S0P6F6_9NEIS</name>
<dbReference type="PROSITE" id="PS50005">
    <property type="entry name" value="TPR"/>
    <property type="match status" value="1"/>
</dbReference>
<dbReference type="OrthoDB" id="8596013at2"/>
<dbReference type="PROSITE" id="PS51257">
    <property type="entry name" value="PROKAR_LIPOPROTEIN"/>
    <property type="match status" value="1"/>
</dbReference>
<accession>A0A2S0P6F6</accession>
<evidence type="ECO:0000313" key="3">
    <source>
        <dbReference type="EMBL" id="AVY92859.1"/>
    </source>
</evidence>
<dbReference type="RefSeq" id="WP_107888593.1">
    <property type="nucleotide sequence ID" value="NZ_CP028519.1"/>
</dbReference>
<dbReference type="SMART" id="SM00028">
    <property type="entry name" value="TPR"/>
    <property type="match status" value="2"/>
</dbReference>
<protein>
    <submittedName>
        <fullName evidence="3">Uncharacterized protein</fullName>
    </submittedName>
</protein>
<keyword evidence="4" id="KW-1185">Reference proteome</keyword>
<feature type="repeat" description="TPR" evidence="1">
    <location>
        <begin position="138"/>
        <end position="171"/>
    </location>
</feature>
<sequence>MSRASLLFPLLLATALSACGTYAAPSRTAATNLSSPDADLRLARSALESGDTSMAATLFGKVLAGTPDSAPARLGLADSLFLANELEQARQAYAALPPHGAEARAAALGLARIDLRQRQPDAAIPRYQALLAQRPDDAQALAGLGVAYDLKGDHAQAQATYRAGLAVHPADMALRNNLGLSLILSHQPRAGANMLLDLANVPSAPPQGRQNLALAYGMLGNADAAERILQIDLPDSQVQDNLRFYRAVRARLGQQGKGS</sequence>
<dbReference type="Pfam" id="PF14559">
    <property type="entry name" value="TPR_19"/>
    <property type="match status" value="2"/>
</dbReference>
<dbReference type="EMBL" id="CP028519">
    <property type="protein sequence ID" value="AVY92859.1"/>
    <property type="molecule type" value="Genomic_DNA"/>
</dbReference>
<keyword evidence="1" id="KW-0802">TPR repeat</keyword>
<dbReference type="InterPro" id="IPR019734">
    <property type="entry name" value="TPR_rpt"/>
</dbReference>
<dbReference type="AlphaFoldDB" id="A0A2S0P6F6"/>
<dbReference type="STRING" id="1122240.GCA_000620105_00946"/>
<evidence type="ECO:0000313" key="4">
    <source>
        <dbReference type="Proteomes" id="UP000244173"/>
    </source>
</evidence>
<dbReference type="Gene3D" id="1.25.40.10">
    <property type="entry name" value="Tetratricopeptide repeat domain"/>
    <property type="match status" value="2"/>
</dbReference>
<evidence type="ECO:0000256" key="1">
    <source>
        <dbReference type="PROSITE-ProRule" id="PRU00339"/>
    </source>
</evidence>
<dbReference type="InterPro" id="IPR011990">
    <property type="entry name" value="TPR-like_helical_dom_sf"/>
</dbReference>
<dbReference type="Proteomes" id="UP000244173">
    <property type="component" value="Chromosome"/>
</dbReference>
<organism evidence="3 4">
    <name type="scientific">Microvirgula aerodenitrificans</name>
    <dbReference type="NCBI Taxonomy" id="57480"/>
    <lineage>
        <taxon>Bacteria</taxon>
        <taxon>Pseudomonadati</taxon>
        <taxon>Pseudomonadota</taxon>
        <taxon>Betaproteobacteria</taxon>
        <taxon>Neisseriales</taxon>
        <taxon>Aquaspirillaceae</taxon>
        <taxon>Microvirgula</taxon>
    </lineage>
</organism>
<evidence type="ECO:0000256" key="2">
    <source>
        <dbReference type="SAM" id="SignalP"/>
    </source>
</evidence>
<dbReference type="SUPFAM" id="SSF48452">
    <property type="entry name" value="TPR-like"/>
    <property type="match status" value="1"/>
</dbReference>
<proteinExistence type="predicted"/>
<feature type="signal peptide" evidence="2">
    <location>
        <begin position="1"/>
        <end position="23"/>
    </location>
</feature>
<reference evidence="3 4" key="1">
    <citation type="submission" date="2018-04" db="EMBL/GenBank/DDBJ databases">
        <title>Denitrifier Microvirgula.</title>
        <authorList>
            <person name="Anderson E."/>
            <person name="Jang J."/>
            <person name="Ishii S."/>
        </authorList>
    </citation>
    <scope>NUCLEOTIDE SEQUENCE [LARGE SCALE GENOMIC DNA]</scope>
    <source>
        <strain evidence="3 4">BE2.4</strain>
    </source>
</reference>
<gene>
    <name evidence="3" type="ORF">DAI18_01490</name>
</gene>
<keyword evidence="2" id="KW-0732">Signal</keyword>
<feature type="chain" id="PRO_5015397287" evidence="2">
    <location>
        <begin position="24"/>
        <end position="259"/>
    </location>
</feature>
<dbReference type="KEGG" id="maer:DAI18_01490"/>